<dbReference type="GO" id="GO:0022857">
    <property type="term" value="F:transmembrane transporter activity"/>
    <property type="evidence" value="ECO:0007669"/>
    <property type="project" value="InterPro"/>
</dbReference>
<reference evidence="8 9" key="1">
    <citation type="journal article" date="2016" name="Genome Announc.">
        <title>Genome Sequence of Madurella mycetomatis mm55, Isolated from a Human Mycetoma Case in Sudan.</title>
        <authorList>
            <person name="Smit S."/>
            <person name="Derks M.F."/>
            <person name="Bervoets S."/>
            <person name="Fahal A."/>
            <person name="van Leeuwen W."/>
            <person name="van Belkum A."/>
            <person name="van de Sande W.W."/>
        </authorList>
    </citation>
    <scope>NUCLEOTIDE SEQUENCE [LARGE SCALE GENOMIC DNA]</scope>
    <source>
        <strain evidence="9">mm55</strain>
    </source>
</reference>
<feature type="transmembrane region" description="Helical" evidence="6">
    <location>
        <begin position="140"/>
        <end position="161"/>
    </location>
</feature>
<evidence type="ECO:0000256" key="5">
    <source>
        <dbReference type="SAM" id="MobiDB-lite"/>
    </source>
</evidence>
<feature type="transmembrane region" description="Helical" evidence="6">
    <location>
        <begin position="273"/>
        <end position="294"/>
    </location>
</feature>
<dbReference type="PANTHER" id="PTHR23501:SF43">
    <property type="entry name" value="MULTIDRUG TRANSPORTER, PUTATIVE (AFU_ORTHOLOGUE AFUA_6G03040)-RELATED"/>
    <property type="match status" value="1"/>
</dbReference>
<dbReference type="GO" id="GO:0005886">
    <property type="term" value="C:plasma membrane"/>
    <property type="evidence" value="ECO:0007669"/>
    <property type="project" value="TreeGrafter"/>
</dbReference>
<feature type="transmembrane region" description="Helical" evidence="6">
    <location>
        <begin position="84"/>
        <end position="103"/>
    </location>
</feature>
<keyword evidence="3 6" id="KW-1133">Transmembrane helix</keyword>
<keyword evidence="9" id="KW-1185">Reference proteome</keyword>
<gene>
    <name evidence="8" type="ORF">MMYC01_204058</name>
</gene>
<comment type="caution">
    <text evidence="8">The sequence shown here is derived from an EMBL/GenBank/DDBJ whole genome shotgun (WGS) entry which is preliminary data.</text>
</comment>
<evidence type="ECO:0000256" key="1">
    <source>
        <dbReference type="ARBA" id="ARBA00004141"/>
    </source>
</evidence>
<proteinExistence type="predicted"/>
<evidence type="ECO:0000313" key="9">
    <source>
        <dbReference type="Proteomes" id="UP000078237"/>
    </source>
</evidence>
<dbReference type="VEuPathDB" id="FungiDB:MMYC01_204058"/>
<dbReference type="Gene3D" id="1.20.1720.10">
    <property type="entry name" value="Multidrug resistance protein D"/>
    <property type="match status" value="1"/>
</dbReference>
<dbReference type="AlphaFoldDB" id="A0A175W7H0"/>
<feature type="domain" description="Major facilitator superfamily (MFS) profile" evidence="7">
    <location>
        <begin position="50"/>
        <end position="444"/>
    </location>
</feature>
<feature type="transmembrane region" description="Helical" evidence="6">
    <location>
        <begin position="381"/>
        <end position="401"/>
    </location>
</feature>
<feature type="transmembrane region" description="Helical" evidence="6">
    <location>
        <begin position="315"/>
        <end position="334"/>
    </location>
</feature>
<evidence type="ECO:0000256" key="6">
    <source>
        <dbReference type="SAM" id="Phobius"/>
    </source>
</evidence>
<protein>
    <submittedName>
        <fullName evidence="8">Multidrug resistance protein 3</fullName>
    </submittedName>
</protein>
<dbReference type="InterPro" id="IPR036259">
    <property type="entry name" value="MFS_trans_sf"/>
</dbReference>
<dbReference type="Proteomes" id="UP000078237">
    <property type="component" value="Unassembled WGS sequence"/>
</dbReference>
<feature type="transmembrane region" description="Helical" evidence="6">
    <location>
        <begin position="243"/>
        <end position="261"/>
    </location>
</feature>
<feature type="transmembrane region" description="Helical" evidence="6">
    <location>
        <begin position="115"/>
        <end position="134"/>
    </location>
</feature>
<dbReference type="PANTHER" id="PTHR23501">
    <property type="entry name" value="MAJOR FACILITATOR SUPERFAMILY"/>
    <property type="match status" value="1"/>
</dbReference>
<feature type="compositionally biased region" description="Basic and acidic residues" evidence="5">
    <location>
        <begin position="1"/>
        <end position="14"/>
    </location>
</feature>
<dbReference type="SUPFAM" id="SSF103473">
    <property type="entry name" value="MFS general substrate transporter"/>
    <property type="match status" value="1"/>
</dbReference>
<feature type="transmembrane region" description="Helical" evidence="6">
    <location>
        <begin position="47"/>
        <end position="72"/>
    </location>
</feature>
<evidence type="ECO:0000256" key="2">
    <source>
        <dbReference type="ARBA" id="ARBA00022692"/>
    </source>
</evidence>
<keyword evidence="2 6" id="KW-0812">Transmembrane</keyword>
<keyword evidence="4 6" id="KW-0472">Membrane</keyword>
<accession>A0A175W7H0</accession>
<dbReference type="InterPro" id="IPR011701">
    <property type="entry name" value="MFS"/>
</dbReference>
<evidence type="ECO:0000259" key="7">
    <source>
        <dbReference type="PROSITE" id="PS50850"/>
    </source>
</evidence>
<evidence type="ECO:0000256" key="3">
    <source>
        <dbReference type="ARBA" id="ARBA00022989"/>
    </source>
</evidence>
<organism evidence="8 9">
    <name type="scientific">Madurella mycetomatis</name>
    <dbReference type="NCBI Taxonomy" id="100816"/>
    <lineage>
        <taxon>Eukaryota</taxon>
        <taxon>Fungi</taxon>
        <taxon>Dikarya</taxon>
        <taxon>Ascomycota</taxon>
        <taxon>Pezizomycotina</taxon>
        <taxon>Sordariomycetes</taxon>
        <taxon>Sordariomycetidae</taxon>
        <taxon>Sordariales</taxon>
        <taxon>Sordariales incertae sedis</taxon>
        <taxon>Madurella</taxon>
    </lineage>
</organism>
<sequence>MNKVDSKIEPKEISSKSPPVSEAPFPLTGEPGEDLEPNREPIAKWRLVTILVCIGGGLFLSFMDTTVVATMLASVSDEFGGFKLAPWVLLSYTLSYLGCTVLIAQLSDALGRKPVLIWSFVIFLAASIACGAASTLDQLIGFRAAQGVGGAGLYAMTMIIYPKISPPNLIPMLSSILGMIVALAGVSGPVIGGLLATYADWRWAFWMNGLIGIIPSIVLCFACPKHFRAFKKVPFKHLDYLGALLLMIATVLLVFIINQVTVREYAWTSPQTIAVLALSGSAWFILVWWQWHLSRTPSLGHIRAQTPWRLLSHRVLMSSVMSTILTGFVMYVAIVNIPMRAQIVNLYDEVKSGVLLLPLMGATAVGSTVGGAFSSKQNRTFWTLNAASIFMLVGCGIMSILPDTVKVTAKQWGFEAVLGFGIGMNLSTATLEESAVLNDFPSMA</sequence>
<dbReference type="InterPro" id="IPR020846">
    <property type="entry name" value="MFS_dom"/>
</dbReference>
<dbReference type="EMBL" id="LCTW02000088">
    <property type="protein sequence ID" value="KXX79381.1"/>
    <property type="molecule type" value="Genomic_DNA"/>
</dbReference>
<dbReference type="InterPro" id="IPR005829">
    <property type="entry name" value="Sugar_transporter_CS"/>
</dbReference>
<feature type="region of interest" description="Disordered" evidence="5">
    <location>
        <begin position="1"/>
        <end position="37"/>
    </location>
</feature>
<feature type="transmembrane region" description="Helical" evidence="6">
    <location>
        <begin position="203"/>
        <end position="222"/>
    </location>
</feature>
<feature type="transmembrane region" description="Helical" evidence="6">
    <location>
        <begin position="354"/>
        <end position="374"/>
    </location>
</feature>
<dbReference type="OrthoDB" id="440553at2759"/>
<name>A0A175W7H0_9PEZI</name>
<evidence type="ECO:0000256" key="4">
    <source>
        <dbReference type="ARBA" id="ARBA00023136"/>
    </source>
</evidence>
<feature type="transmembrane region" description="Helical" evidence="6">
    <location>
        <begin position="173"/>
        <end position="197"/>
    </location>
</feature>
<evidence type="ECO:0000313" key="8">
    <source>
        <dbReference type="EMBL" id="KXX79381.1"/>
    </source>
</evidence>
<comment type="subcellular location">
    <subcellularLocation>
        <location evidence="1">Membrane</location>
        <topology evidence="1">Multi-pass membrane protein</topology>
    </subcellularLocation>
</comment>
<dbReference type="PROSITE" id="PS50850">
    <property type="entry name" value="MFS"/>
    <property type="match status" value="1"/>
</dbReference>
<dbReference type="PROSITE" id="PS00216">
    <property type="entry name" value="SUGAR_TRANSPORT_1"/>
    <property type="match status" value="1"/>
</dbReference>
<dbReference type="Pfam" id="PF07690">
    <property type="entry name" value="MFS_1"/>
    <property type="match status" value="1"/>
</dbReference>